<protein>
    <submittedName>
        <fullName evidence="1">Major capsid protein</fullName>
    </submittedName>
</protein>
<evidence type="ECO:0000313" key="1">
    <source>
        <dbReference type="EMBL" id="DAE23347.1"/>
    </source>
</evidence>
<organism evidence="1">
    <name type="scientific">Myoviridae sp. ctcPl3</name>
    <dbReference type="NCBI Taxonomy" id="2826669"/>
    <lineage>
        <taxon>Viruses</taxon>
        <taxon>Duplodnaviria</taxon>
        <taxon>Heunggongvirae</taxon>
        <taxon>Uroviricota</taxon>
        <taxon>Caudoviricetes</taxon>
    </lineage>
</organism>
<proteinExistence type="predicted"/>
<accession>A0A8S5QWW5</accession>
<dbReference type="EMBL" id="BK015752">
    <property type="protein sequence ID" value="DAE23347.1"/>
    <property type="molecule type" value="Genomic_DNA"/>
</dbReference>
<name>A0A8S5QWW5_9CAUD</name>
<reference evidence="1" key="1">
    <citation type="journal article" date="2021" name="Proc. Natl. Acad. Sci. U.S.A.">
        <title>A Catalog of Tens of Thousands of Viruses from Human Metagenomes Reveals Hidden Associations with Chronic Diseases.</title>
        <authorList>
            <person name="Tisza M.J."/>
            <person name="Buck C.B."/>
        </authorList>
    </citation>
    <scope>NUCLEOTIDE SEQUENCE</scope>
    <source>
        <strain evidence="1">CtcPl3</strain>
    </source>
</reference>
<sequence length="436" mass="48497">MNPSLFLELILKFLPSLNKIIEKVNGKRNKKLTYLHEEMLRKEYSPDQKWESASVNTTYVAADIVDMDSPLPVKKRDSLAHANGDLPTIGMKLWLGNKQINAVNIMIARKVATTQIIAKLLNDAARCVTGMKERLELCFLQGLSEGVTAVEDTENVGTGIRLNFGYLPENCFGATVKWGEKGFTPISDLARVLTEDSGISTIMIAKEAYNLMRQSDEARELAANYAGSLVMDGVKLPVPNPTKFNEAFRDEYKCDFLIVDRDVIIEKDGKRSVVRPWNANKIIFLTSTEVGALVYGTLPEETHRVEGVEYTKPLEYALLSKYSKNDPLREYTAIQGIVAPIIENVDQIYSLDITEAQVVDEAAEAADTDDVKITVWDTTYKKPEFIAELKKISGERVASNISDAKLIEKVNALSDEKEKALKVAVEAHKVTTEVGG</sequence>